<organism evidence="1 2">
    <name type="scientific">Mycolicibacterium smegmatis (strain MKD8)</name>
    <name type="common">Mycobacterium smegmatis</name>
    <dbReference type="NCBI Taxonomy" id="1214915"/>
    <lineage>
        <taxon>Bacteria</taxon>
        <taxon>Bacillati</taxon>
        <taxon>Actinomycetota</taxon>
        <taxon>Actinomycetes</taxon>
        <taxon>Mycobacteriales</taxon>
        <taxon>Mycobacteriaceae</taxon>
        <taxon>Mycolicibacterium</taxon>
    </lineage>
</organism>
<dbReference type="EMBL" id="CP027541">
    <property type="protein sequence ID" value="AWT56594.1"/>
    <property type="molecule type" value="Genomic_DNA"/>
</dbReference>
<dbReference type="RefSeq" id="WP_003897175.1">
    <property type="nucleotide sequence ID" value="NZ_CP027541.1"/>
</dbReference>
<evidence type="ECO:0000313" key="2">
    <source>
        <dbReference type="Proteomes" id="UP000011200"/>
    </source>
</evidence>
<dbReference type="Proteomes" id="UP000011200">
    <property type="component" value="Chromosome"/>
</dbReference>
<gene>
    <name evidence="1" type="ORF">D806_056480</name>
</gene>
<reference evidence="2" key="2">
    <citation type="submission" date="2018-03" db="EMBL/GenBank/DDBJ databases">
        <authorList>
            <person name="Derbyshire K."/>
            <person name="Gray T.A."/>
            <person name="Champion M."/>
        </authorList>
    </citation>
    <scope>NUCLEOTIDE SEQUENCE [LARGE SCALE GENOMIC DNA]</scope>
    <source>
        <strain evidence="2">MKD8</strain>
    </source>
</reference>
<accession>A0A2U9PXZ4</accession>
<proteinExistence type="predicted"/>
<evidence type="ECO:0000313" key="1">
    <source>
        <dbReference type="EMBL" id="AWT56594.1"/>
    </source>
</evidence>
<protein>
    <submittedName>
        <fullName evidence="1">Uncharacterized protein</fullName>
    </submittedName>
</protein>
<reference evidence="1 2" key="1">
    <citation type="journal article" date="2013" name="Genome Announc.">
        <title>Draft genome sequence of MKD8, a conjugal recipient Mycobacterium smegmatis strain.</title>
        <authorList>
            <person name="Gray T.A."/>
            <person name="Palumbo M.J."/>
            <person name="Derbyshire K.M."/>
        </authorList>
    </citation>
    <scope>NUCLEOTIDE SEQUENCE [LARGE SCALE GENOMIC DNA]</scope>
    <source>
        <strain evidence="1 2">MKD8</strain>
    </source>
</reference>
<sequence length="111" mass="12332">MRLLRGLLGALLWIFAAVLGLLGVVLCVTVILLPLGIPLTVFAGRLFSHAVRLMLPRPLAHPVKELTKTTDDLTKTTKKKGRKIRASWSHAVTDTAKKTRTLMRKKRKLLA</sequence>
<name>A0A2U9PXZ4_MYCSE</name>
<dbReference type="AlphaFoldDB" id="A0A2U9PXZ4"/>